<feature type="non-terminal residue" evidence="1">
    <location>
        <position position="52"/>
    </location>
</feature>
<protein>
    <submittedName>
        <fullName evidence="1">Uncharacterized protein</fullName>
    </submittedName>
</protein>
<dbReference type="OrthoDB" id="3868412at2759"/>
<evidence type="ECO:0000313" key="1">
    <source>
        <dbReference type="EMBL" id="KAF2838472.1"/>
    </source>
</evidence>
<reference evidence="1" key="1">
    <citation type="journal article" date="2020" name="Stud. Mycol.">
        <title>101 Dothideomycetes genomes: a test case for predicting lifestyles and emergence of pathogens.</title>
        <authorList>
            <person name="Haridas S."/>
            <person name="Albert R."/>
            <person name="Binder M."/>
            <person name="Bloem J."/>
            <person name="Labutti K."/>
            <person name="Salamov A."/>
            <person name="Andreopoulos B."/>
            <person name="Baker S."/>
            <person name="Barry K."/>
            <person name="Bills G."/>
            <person name="Bluhm B."/>
            <person name="Cannon C."/>
            <person name="Castanera R."/>
            <person name="Culley D."/>
            <person name="Daum C."/>
            <person name="Ezra D."/>
            <person name="Gonzalez J."/>
            <person name="Henrissat B."/>
            <person name="Kuo A."/>
            <person name="Liang C."/>
            <person name="Lipzen A."/>
            <person name="Lutzoni F."/>
            <person name="Magnuson J."/>
            <person name="Mondo S."/>
            <person name="Nolan M."/>
            <person name="Ohm R."/>
            <person name="Pangilinan J."/>
            <person name="Park H.-J."/>
            <person name="Ramirez L."/>
            <person name="Alfaro M."/>
            <person name="Sun H."/>
            <person name="Tritt A."/>
            <person name="Yoshinaga Y."/>
            <person name="Zwiers L.-H."/>
            <person name="Turgeon B."/>
            <person name="Goodwin S."/>
            <person name="Spatafora J."/>
            <person name="Crous P."/>
            <person name="Grigoriev I."/>
        </authorList>
    </citation>
    <scope>NUCLEOTIDE SEQUENCE</scope>
    <source>
        <strain evidence="1">CBS 101060</strain>
    </source>
</reference>
<dbReference type="Proteomes" id="UP000799429">
    <property type="component" value="Unassembled WGS sequence"/>
</dbReference>
<accession>A0A9P4S9E8</accession>
<comment type="caution">
    <text evidence="1">The sequence shown here is derived from an EMBL/GenBank/DDBJ whole genome shotgun (WGS) entry which is preliminary data.</text>
</comment>
<proteinExistence type="predicted"/>
<sequence>NDSFYHISKWADTYDHRIRKIGHPVRSAILKPYIGAVVVGWVTTSECVLLYV</sequence>
<keyword evidence="2" id="KW-1185">Reference proteome</keyword>
<gene>
    <name evidence="1" type="ORF">M501DRAFT_903430</name>
</gene>
<dbReference type="EMBL" id="MU006096">
    <property type="protein sequence ID" value="KAF2838472.1"/>
    <property type="molecule type" value="Genomic_DNA"/>
</dbReference>
<dbReference type="AlphaFoldDB" id="A0A9P4S9E8"/>
<evidence type="ECO:0000313" key="2">
    <source>
        <dbReference type="Proteomes" id="UP000799429"/>
    </source>
</evidence>
<organism evidence="1 2">
    <name type="scientific">Patellaria atrata CBS 101060</name>
    <dbReference type="NCBI Taxonomy" id="1346257"/>
    <lineage>
        <taxon>Eukaryota</taxon>
        <taxon>Fungi</taxon>
        <taxon>Dikarya</taxon>
        <taxon>Ascomycota</taxon>
        <taxon>Pezizomycotina</taxon>
        <taxon>Dothideomycetes</taxon>
        <taxon>Dothideomycetes incertae sedis</taxon>
        <taxon>Patellariales</taxon>
        <taxon>Patellariaceae</taxon>
        <taxon>Patellaria</taxon>
    </lineage>
</organism>
<name>A0A9P4S9E8_9PEZI</name>
<feature type="non-terminal residue" evidence="1">
    <location>
        <position position="1"/>
    </location>
</feature>